<dbReference type="InterPro" id="IPR010129">
    <property type="entry name" value="T1SS_HlyD"/>
</dbReference>
<dbReference type="PRINTS" id="PR01490">
    <property type="entry name" value="RTXTOXIND"/>
</dbReference>
<name>A0A512NI69_9HYPH</name>
<dbReference type="NCBIfam" id="TIGR01843">
    <property type="entry name" value="type_I_hlyD"/>
    <property type="match status" value="1"/>
</dbReference>
<dbReference type="Gene3D" id="2.40.30.170">
    <property type="match status" value="1"/>
</dbReference>
<evidence type="ECO:0000256" key="5">
    <source>
        <dbReference type="ARBA" id="ARBA00022519"/>
    </source>
</evidence>
<dbReference type="OrthoDB" id="9810980at2"/>
<dbReference type="InterPro" id="IPR050739">
    <property type="entry name" value="MFP"/>
</dbReference>
<dbReference type="Gene3D" id="2.40.50.100">
    <property type="match status" value="1"/>
</dbReference>
<organism evidence="13 14">
    <name type="scientific">Reyranella soli</name>
    <dbReference type="NCBI Taxonomy" id="1230389"/>
    <lineage>
        <taxon>Bacteria</taxon>
        <taxon>Pseudomonadati</taxon>
        <taxon>Pseudomonadota</taxon>
        <taxon>Alphaproteobacteria</taxon>
        <taxon>Hyphomicrobiales</taxon>
        <taxon>Reyranellaceae</taxon>
        <taxon>Reyranella</taxon>
    </lineage>
</organism>
<keyword evidence="6" id="KW-0812">Transmembrane</keyword>
<evidence type="ECO:0000256" key="1">
    <source>
        <dbReference type="ARBA" id="ARBA00004377"/>
    </source>
</evidence>
<dbReference type="SUPFAM" id="SSF111369">
    <property type="entry name" value="HlyD-like secretion proteins"/>
    <property type="match status" value="1"/>
</dbReference>
<evidence type="ECO:0000256" key="9">
    <source>
        <dbReference type="RuleBase" id="RU365093"/>
    </source>
</evidence>
<gene>
    <name evidence="13" type="primary">hlyD_2</name>
    <name evidence="13" type="ORF">RSO01_58050</name>
</gene>
<keyword evidence="4 9" id="KW-1003">Cell membrane</keyword>
<evidence type="ECO:0000313" key="14">
    <source>
        <dbReference type="Proteomes" id="UP000321058"/>
    </source>
</evidence>
<feature type="coiled-coil region" evidence="10">
    <location>
        <begin position="267"/>
        <end position="301"/>
    </location>
</feature>
<dbReference type="PROSITE" id="PS00543">
    <property type="entry name" value="HLYD_FAMILY"/>
    <property type="match status" value="1"/>
</dbReference>
<keyword evidence="5 9" id="KW-0997">Cell inner membrane</keyword>
<dbReference type="PANTHER" id="PTHR30386">
    <property type="entry name" value="MEMBRANE FUSION SUBUNIT OF EMRAB-TOLC MULTIDRUG EFFLUX PUMP"/>
    <property type="match status" value="1"/>
</dbReference>
<evidence type="ECO:0000256" key="2">
    <source>
        <dbReference type="ARBA" id="ARBA00009477"/>
    </source>
</evidence>
<dbReference type="AlphaFoldDB" id="A0A512NI69"/>
<feature type="domain" description="AprE-like beta-barrel" evidence="12">
    <location>
        <begin position="336"/>
        <end position="436"/>
    </location>
</feature>
<dbReference type="GO" id="GO:0005886">
    <property type="term" value="C:plasma membrane"/>
    <property type="evidence" value="ECO:0007669"/>
    <property type="project" value="UniProtKB-SubCell"/>
</dbReference>
<dbReference type="EMBL" id="BKAJ01000106">
    <property type="protein sequence ID" value="GEP58639.1"/>
    <property type="molecule type" value="Genomic_DNA"/>
</dbReference>
<evidence type="ECO:0000256" key="3">
    <source>
        <dbReference type="ARBA" id="ARBA00022448"/>
    </source>
</evidence>
<keyword evidence="10" id="KW-0175">Coiled coil</keyword>
<dbReference type="GO" id="GO:0009306">
    <property type="term" value="P:protein secretion"/>
    <property type="evidence" value="ECO:0007669"/>
    <property type="project" value="InterPro"/>
</dbReference>
<dbReference type="InterPro" id="IPR006144">
    <property type="entry name" value="Secretion_HlyD_CS"/>
</dbReference>
<comment type="subcellular location">
    <subcellularLocation>
        <location evidence="1 9">Cell inner membrane</location>
        <topology evidence="1 9">Single-pass membrane protein</topology>
    </subcellularLocation>
</comment>
<evidence type="ECO:0000313" key="13">
    <source>
        <dbReference type="EMBL" id="GEP58639.1"/>
    </source>
</evidence>
<keyword evidence="8" id="KW-0472">Membrane</keyword>
<comment type="caution">
    <text evidence="13">The sequence shown here is derived from an EMBL/GenBank/DDBJ whole genome shotgun (WGS) entry which is preliminary data.</text>
</comment>
<evidence type="ECO:0000259" key="12">
    <source>
        <dbReference type="Pfam" id="PF26002"/>
    </source>
</evidence>
<evidence type="ECO:0000256" key="6">
    <source>
        <dbReference type="ARBA" id="ARBA00022692"/>
    </source>
</evidence>
<dbReference type="Pfam" id="PF26002">
    <property type="entry name" value="Beta-barrel_AprE"/>
    <property type="match status" value="1"/>
</dbReference>
<feature type="domain" description="AprE-like long alpha-helical hairpin" evidence="11">
    <location>
        <begin position="109"/>
        <end position="293"/>
    </location>
</feature>
<reference evidence="13 14" key="1">
    <citation type="submission" date="2019-07" db="EMBL/GenBank/DDBJ databases">
        <title>Whole genome shotgun sequence of Reyranella soli NBRC 108950.</title>
        <authorList>
            <person name="Hosoyama A."/>
            <person name="Uohara A."/>
            <person name="Ohji S."/>
            <person name="Ichikawa N."/>
        </authorList>
    </citation>
    <scope>NUCLEOTIDE SEQUENCE [LARGE SCALE GENOMIC DNA]</scope>
    <source>
        <strain evidence="13 14">NBRC 108950</strain>
    </source>
</reference>
<keyword evidence="3 9" id="KW-0813">Transport</keyword>
<comment type="similarity">
    <text evidence="2 9">Belongs to the membrane fusion protein (MFP) (TC 8.A.1) family.</text>
</comment>
<dbReference type="InterPro" id="IPR058982">
    <property type="entry name" value="Beta-barrel_AprE"/>
</dbReference>
<dbReference type="Pfam" id="PF25994">
    <property type="entry name" value="HH_AprE"/>
    <property type="match status" value="1"/>
</dbReference>
<accession>A0A512NI69</accession>
<proteinExistence type="inferred from homology"/>
<protein>
    <recommendedName>
        <fullName evidence="9">Membrane fusion protein (MFP) family protein</fullName>
    </recommendedName>
</protein>
<dbReference type="RefSeq" id="WP_147154037.1">
    <property type="nucleotide sequence ID" value="NZ_BKAJ01000106.1"/>
</dbReference>
<evidence type="ECO:0000256" key="7">
    <source>
        <dbReference type="ARBA" id="ARBA00022989"/>
    </source>
</evidence>
<keyword evidence="7" id="KW-1133">Transmembrane helix</keyword>
<evidence type="ECO:0000256" key="8">
    <source>
        <dbReference type="ARBA" id="ARBA00023136"/>
    </source>
</evidence>
<dbReference type="Gene3D" id="1.10.287.470">
    <property type="entry name" value="Helix hairpin bin"/>
    <property type="match status" value="1"/>
</dbReference>
<dbReference type="InterPro" id="IPR058781">
    <property type="entry name" value="HH_AprE-like"/>
</dbReference>
<feature type="coiled-coil region" evidence="10">
    <location>
        <begin position="165"/>
        <end position="199"/>
    </location>
</feature>
<evidence type="ECO:0000256" key="10">
    <source>
        <dbReference type="SAM" id="Coils"/>
    </source>
</evidence>
<dbReference type="Proteomes" id="UP000321058">
    <property type="component" value="Unassembled WGS sequence"/>
</dbReference>
<dbReference type="PANTHER" id="PTHR30386:SF27">
    <property type="entry name" value="MEMBRANE FUSION PROTEIN (MFP) FAMILY PROTEIN"/>
    <property type="match status" value="1"/>
</dbReference>
<keyword evidence="14" id="KW-1185">Reference proteome</keyword>
<evidence type="ECO:0000256" key="4">
    <source>
        <dbReference type="ARBA" id="ARBA00022475"/>
    </source>
</evidence>
<sequence>MVSTSILSGRSRAELAFLPAALEIIEAPPSPIGRAIAITVVVVACLAAAWASVGTVDIVAVAQGRVIPSGRTKLVQPLEAGIVRAIHVRDGQRVRAGEVLIELDPTVSGAELERLNADLTSALLDVARLRAALATDFSPLAAFQPPPGATHAQVEMHRGFLASQITEQERKVGAVDKQKAQKEAERGTLSAMIERLEATLPLIEHRVSVRKHLSDRELGSRLQYLADLQELTATQQEVLVLKSRSVEADAALAATDENRARTVAEYRRTLFDELNRAEQKAAGLRQEVVKARQKAEQQQLVAPAHGIVHQLAVHTVGGVVTAAQPLVAVVPVDGDLEIEAIVNNRDVGFIRVGQEAEIKIDAFNFTRYGLATGRVLTISSDSVARHGDPQRSENRPLGPELEYVARIALNHGSLRDGNPSLTLSPGMTATVEIKTGTRTVVDYLLSPLARYRQESLRER</sequence>
<evidence type="ECO:0000259" key="11">
    <source>
        <dbReference type="Pfam" id="PF25994"/>
    </source>
</evidence>